<dbReference type="SUPFAM" id="SSF56112">
    <property type="entry name" value="Protein kinase-like (PK-like)"/>
    <property type="match status" value="1"/>
</dbReference>
<name>A0ABY9HJM8_9ACTN</name>
<dbReference type="EMBL" id="CP120997">
    <property type="protein sequence ID" value="WLQ34614.1"/>
    <property type="molecule type" value="Genomic_DNA"/>
</dbReference>
<dbReference type="Gene3D" id="3.90.1200.10">
    <property type="match status" value="1"/>
</dbReference>
<protein>
    <submittedName>
        <fullName evidence="2">Phosphotransferase</fullName>
    </submittedName>
</protein>
<reference evidence="2 3" key="1">
    <citation type="submission" date="2023-03" db="EMBL/GenBank/DDBJ databases">
        <title>Isolation and description of six Streptomyces strains from soil environments, able to metabolize different microbial glucans.</title>
        <authorList>
            <person name="Widen T."/>
            <person name="Larsbrink J."/>
        </authorList>
    </citation>
    <scope>NUCLEOTIDE SEQUENCE [LARGE SCALE GENOMIC DNA]</scope>
    <source>
        <strain evidence="2 3">Mut1</strain>
    </source>
</reference>
<dbReference type="InterPro" id="IPR011009">
    <property type="entry name" value="Kinase-like_dom_sf"/>
</dbReference>
<dbReference type="InterPro" id="IPR002575">
    <property type="entry name" value="Aminoglycoside_PTrfase"/>
</dbReference>
<dbReference type="Proteomes" id="UP001239522">
    <property type="component" value="Chromosome"/>
</dbReference>
<feature type="domain" description="Aminoglycoside phosphotransferase" evidence="1">
    <location>
        <begin position="96"/>
        <end position="154"/>
    </location>
</feature>
<keyword evidence="3" id="KW-1185">Reference proteome</keyword>
<evidence type="ECO:0000259" key="1">
    <source>
        <dbReference type="Pfam" id="PF01636"/>
    </source>
</evidence>
<gene>
    <name evidence="2" type="ORF">P8A18_14740</name>
</gene>
<accession>A0ABY9HJM8</accession>
<proteinExistence type="predicted"/>
<evidence type="ECO:0000313" key="3">
    <source>
        <dbReference type="Proteomes" id="UP001239522"/>
    </source>
</evidence>
<dbReference type="Pfam" id="PF01636">
    <property type="entry name" value="APH"/>
    <property type="match status" value="1"/>
</dbReference>
<organism evidence="2 3">
    <name type="scientific">Streptomyces castrisilvae</name>
    <dbReference type="NCBI Taxonomy" id="3033811"/>
    <lineage>
        <taxon>Bacteria</taxon>
        <taxon>Bacillati</taxon>
        <taxon>Actinomycetota</taxon>
        <taxon>Actinomycetes</taxon>
        <taxon>Kitasatosporales</taxon>
        <taxon>Streptomycetaceae</taxon>
        <taxon>Streptomyces</taxon>
    </lineage>
</organism>
<evidence type="ECO:0000313" key="2">
    <source>
        <dbReference type="EMBL" id="WLQ34614.1"/>
    </source>
</evidence>
<dbReference type="RefSeq" id="WP_306054925.1">
    <property type="nucleotide sequence ID" value="NZ_CP120997.1"/>
</dbReference>
<sequence length="227" mass="23777">MRIGQLLGSGRDADVYELDEAWVLRRYRAGMDASRELPVMSYLSASGYPVPRLGPQPPSARPGDLVLQRLHGPTMLESLLSGAVGAEEGAALLAGLLADLHTVPARLSPDPEDRVLHLDLHPDNVILTADGPVVIDWSNAEEGPPALDRAMSALILAQVAVDPAHPAAVDARVLVTTLVPLLAAADDGIPARHLADAATRRTLNPTMSPAETGLIAEAAELVASLAT</sequence>